<dbReference type="EMBL" id="AQHW01000015">
    <property type="protein sequence ID" value="KKB55519.1"/>
    <property type="molecule type" value="Genomic_DNA"/>
</dbReference>
<evidence type="ECO:0000259" key="4">
    <source>
        <dbReference type="Pfam" id="PF00930"/>
    </source>
</evidence>
<feature type="signal peptide" evidence="2">
    <location>
        <begin position="1"/>
        <end position="20"/>
    </location>
</feature>
<accession>A0A0F5JCP6</accession>
<dbReference type="STRING" id="1203610.HMPREF1536_02990"/>
<proteinExistence type="predicted"/>
<dbReference type="PANTHER" id="PTHR11731:SF193">
    <property type="entry name" value="DIPEPTIDYL PEPTIDASE 9"/>
    <property type="match status" value="1"/>
</dbReference>
<evidence type="ECO:0000313" key="5">
    <source>
        <dbReference type="EMBL" id="KKB55519.1"/>
    </source>
</evidence>
<dbReference type="SUPFAM" id="SSF53474">
    <property type="entry name" value="alpha/beta-Hydrolases"/>
    <property type="match status" value="1"/>
</dbReference>
<dbReference type="InterPro" id="IPR002469">
    <property type="entry name" value="Peptidase_S9B_N"/>
</dbReference>
<dbReference type="InterPro" id="IPR001375">
    <property type="entry name" value="Peptidase_S9_cat"/>
</dbReference>
<keyword evidence="1" id="KW-0325">Glycoprotein</keyword>
<dbReference type="GO" id="GO:0008236">
    <property type="term" value="F:serine-type peptidase activity"/>
    <property type="evidence" value="ECO:0007669"/>
    <property type="project" value="InterPro"/>
</dbReference>
<organism evidence="5 6">
    <name type="scientific">Parabacteroides gordonii MS-1 = DSM 23371</name>
    <dbReference type="NCBI Taxonomy" id="1203610"/>
    <lineage>
        <taxon>Bacteria</taxon>
        <taxon>Pseudomonadati</taxon>
        <taxon>Bacteroidota</taxon>
        <taxon>Bacteroidia</taxon>
        <taxon>Bacteroidales</taxon>
        <taxon>Tannerellaceae</taxon>
        <taxon>Parabacteroides</taxon>
    </lineage>
</organism>
<dbReference type="FunFam" id="3.40.50.1820:FF:000003">
    <property type="entry name" value="Dipeptidyl peptidase 4"/>
    <property type="match status" value="1"/>
</dbReference>
<evidence type="ECO:0000256" key="2">
    <source>
        <dbReference type="SAM" id="SignalP"/>
    </source>
</evidence>
<dbReference type="RefSeq" id="WP_028728510.1">
    <property type="nucleotide sequence ID" value="NZ_AUAE01000031.1"/>
</dbReference>
<comment type="caution">
    <text evidence="5">The sequence shown here is derived from an EMBL/GenBank/DDBJ whole genome shotgun (WGS) entry which is preliminary data.</text>
</comment>
<evidence type="ECO:0000259" key="3">
    <source>
        <dbReference type="Pfam" id="PF00326"/>
    </source>
</evidence>
<protein>
    <recommendedName>
        <fullName evidence="7">Dipeptidyl-peptidase IV</fullName>
    </recommendedName>
</protein>
<evidence type="ECO:0008006" key="7">
    <source>
        <dbReference type="Google" id="ProtNLM"/>
    </source>
</evidence>
<dbReference type="HOGENOM" id="CLU_006105_2_0_10"/>
<dbReference type="PANTHER" id="PTHR11731">
    <property type="entry name" value="PROTEASE FAMILY S9B,C DIPEPTIDYL-PEPTIDASE IV-RELATED"/>
    <property type="match status" value="1"/>
</dbReference>
<gene>
    <name evidence="5" type="ORF">HMPREF1536_02990</name>
</gene>
<dbReference type="SUPFAM" id="SSF82171">
    <property type="entry name" value="DPP6 N-terminal domain-like"/>
    <property type="match status" value="1"/>
</dbReference>
<evidence type="ECO:0000313" key="6">
    <source>
        <dbReference type="Proteomes" id="UP000033035"/>
    </source>
</evidence>
<dbReference type="InterPro" id="IPR050278">
    <property type="entry name" value="Serine_Prot_S9B/DPPIV"/>
</dbReference>
<dbReference type="AlphaFoldDB" id="A0A0F5JCP6"/>
<dbReference type="GO" id="GO:0006508">
    <property type="term" value="P:proteolysis"/>
    <property type="evidence" value="ECO:0007669"/>
    <property type="project" value="InterPro"/>
</dbReference>
<sequence length="724" mass="82653">MKRLGVGFLLSLAIVGSVSAQNGSKRVDLKEITDGKYRQVTAIGEMRSLPDGEHYTAMNKDRSMIIKYSYRTGNPVDTLFNARTARESTFDDFDGYDISATGHHILVWRETEPIYRRSFKAMVYDYDVRRNYVKPLSDSKNKQMIPTYSPDGRMCAYVVDNNIWVRKFDYDTEVQVTKDGELNKILNGVTDWVYEEEFAVTNLMAWSPDSEYLTYVRFDETEVPEYSMQMWGNGLYPGYYNFKYPKAGENNSKVSVHSYSVATKDIKELKVPVEPDSYIPRIIFTTNSDQLAVMTLNRQQNLFNMYYVNPKSGVSRLILRDENKCYVDSEWLTSIHFFPSGFTYVSEQDGYSHLYLYSPTGVMQRQVTKGNWDVTRLIGYDDATKVAYYESAEESPLRRSVYKIDAKGVKTKLTDAEGTNSADFSDNYAYFVNTWSNANTPAKITVNETKTKKELRVLQDNAALKEKLANTSFSKKEFFKVHTASDYELNAWIVKPVNFDESKKYPVLMVQYSGPNSQQVLDKYGFDWEHYLAANGIIVVSVDGRGTGARGEAFRKCTYLRMGDLESRDQVEAAQALGKLPYVDAGRIAIWGWSFGGYNTLMSMSVGNGTFKAGIAVAPPTDWKYYDSVYTERYMRTPQENFAGYAATSPVRLAKDLQGKLLLIHGTADDNVHIQHSIAYTKALIEAGKDYKMQIYPDYNHSIYGGNARYHLYTSMSNFLFDNL</sequence>
<feature type="chain" id="PRO_5002490086" description="Dipeptidyl-peptidase IV" evidence="2">
    <location>
        <begin position="21"/>
        <end position="724"/>
    </location>
</feature>
<dbReference type="PATRIC" id="fig|1203610.3.peg.3057"/>
<keyword evidence="6" id="KW-1185">Reference proteome</keyword>
<feature type="domain" description="Dipeptidylpeptidase IV N-terminal" evidence="4">
    <location>
        <begin position="99"/>
        <end position="441"/>
    </location>
</feature>
<dbReference type="GO" id="GO:0008239">
    <property type="term" value="F:dipeptidyl-peptidase activity"/>
    <property type="evidence" value="ECO:0007669"/>
    <property type="project" value="TreeGrafter"/>
</dbReference>
<evidence type="ECO:0000256" key="1">
    <source>
        <dbReference type="ARBA" id="ARBA00023180"/>
    </source>
</evidence>
<dbReference type="InterPro" id="IPR029058">
    <property type="entry name" value="AB_hydrolase_fold"/>
</dbReference>
<dbReference type="Pfam" id="PF00930">
    <property type="entry name" value="DPPIV_N"/>
    <property type="match status" value="1"/>
</dbReference>
<dbReference type="Pfam" id="PF00326">
    <property type="entry name" value="Peptidase_S9"/>
    <property type="match status" value="1"/>
</dbReference>
<keyword evidence="2" id="KW-0732">Signal</keyword>
<name>A0A0F5JCP6_9BACT</name>
<dbReference type="Proteomes" id="UP000033035">
    <property type="component" value="Unassembled WGS sequence"/>
</dbReference>
<dbReference type="Gene3D" id="2.140.10.30">
    <property type="entry name" value="Dipeptidylpeptidase IV, N-terminal domain"/>
    <property type="match status" value="1"/>
</dbReference>
<reference evidence="5 6" key="1">
    <citation type="submission" date="2013-04" db="EMBL/GenBank/DDBJ databases">
        <title>The Genome Sequence of Parabacteroides gordonii DSM 23371.</title>
        <authorList>
            <consortium name="The Broad Institute Genomics Platform"/>
            <person name="Earl A."/>
            <person name="Ward D."/>
            <person name="Feldgarden M."/>
            <person name="Gevers D."/>
            <person name="Martens E."/>
            <person name="Sakamoto M."/>
            <person name="Benno Y."/>
            <person name="Suzuki N."/>
            <person name="Matsunaga N."/>
            <person name="Koshihara K."/>
            <person name="Seki M."/>
            <person name="Komiya H."/>
            <person name="Walker B."/>
            <person name="Young S."/>
            <person name="Zeng Q."/>
            <person name="Gargeya S."/>
            <person name="Fitzgerald M."/>
            <person name="Haas B."/>
            <person name="Abouelleil A."/>
            <person name="Allen A.W."/>
            <person name="Alvarado L."/>
            <person name="Arachchi H.M."/>
            <person name="Berlin A.M."/>
            <person name="Chapman S.B."/>
            <person name="Gainer-Dewar J."/>
            <person name="Goldberg J."/>
            <person name="Griggs A."/>
            <person name="Gujja S."/>
            <person name="Hansen M."/>
            <person name="Howarth C."/>
            <person name="Imamovic A."/>
            <person name="Ireland A."/>
            <person name="Larimer J."/>
            <person name="McCowan C."/>
            <person name="Murphy C."/>
            <person name="Pearson M."/>
            <person name="Poon T.W."/>
            <person name="Priest M."/>
            <person name="Roberts A."/>
            <person name="Saif S."/>
            <person name="Shea T."/>
            <person name="Sisk P."/>
            <person name="Sykes S."/>
            <person name="Wortman J."/>
            <person name="Nusbaum C."/>
            <person name="Birren B."/>
        </authorList>
    </citation>
    <scope>NUCLEOTIDE SEQUENCE [LARGE SCALE GENOMIC DNA]</scope>
    <source>
        <strain evidence="5 6">MS-1</strain>
    </source>
</reference>
<feature type="domain" description="Peptidase S9 prolyl oligopeptidase catalytic" evidence="3">
    <location>
        <begin position="526"/>
        <end position="723"/>
    </location>
</feature>
<dbReference type="Gene3D" id="3.40.50.1820">
    <property type="entry name" value="alpha/beta hydrolase"/>
    <property type="match status" value="1"/>
</dbReference>